<keyword evidence="2" id="KW-1185">Reference proteome</keyword>
<sequence length="70" mass="8135">MYLSFRIRYCGFNYVFSRAYLSAPRIVAVTFFSVRLLPDHDLVCTGWGTKLSFGSSFILKYQSLYRSFIG</sequence>
<organism evidence="1 2">
    <name type="scientific">Frieseomelitta varia</name>
    <dbReference type="NCBI Taxonomy" id="561572"/>
    <lineage>
        <taxon>Eukaryota</taxon>
        <taxon>Metazoa</taxon>
        <taxon>Ecdysozoa</taxon>
        <taxon>Arthropoda</taxon>
        <taxon>Hexapoda</taxon>
        <taxon>Insecta</taxon>
        <taxon>Pterygota</taxon>
        <taxon>Neoptera</taxon>
        <taxon>Endopterygota</taxon>
        <taxon>Hymenoptera</taxon>
        <taxon>Apocrita</taxon>
        <taxon>Aculeata</taxon>
        <taxon>Apoidea</taxon>
        <taxon>Anthophila</taxon>
        <taxon>Apidae</taxon>
        <taxon>Frieseomelitta</taxon>
    </lineage>
</organism>
<evidence type="ECO:0000313" key="2">
    <source>
        <dbReference type="Proteomes" id="UP000655588"/>
    </source>
</evidence>
<dbReference type="AlphaFoldDB" id="A0A833VVV9"/>
<reference evidence="1" key="1">
    <citation type="submission" date="2019-11" db="EMBL/GenBank/DDBJ databases">
        <title>The nuclear and mitochondrial genomes of Frieseomelitta varia - a highly eusocial stingless bee (Meliponini) with a permanently sterile worker caste.</title>
        <authorList>
            <person name="Freitas F.C.P."/>
            <person name="Lourenco A.P."/>
            <person name="Nunes F.M.F."/>
            <person name="Paschoal A.R."/>
            <person name="Abreu F.C.P."/>
            <person name="Barbin F.O."/>
            <person name="Bataglia L."/>
            <person name="Cardoso-Junior C.A.M."/>
            <person name="Cervoni M.S."/>
            <person name="Silva S.R."/>
            <person name="Dalarmi F."/>
            <person name="Del Lama M.A."/>
            <person name="Depintor T.S."/>
            <person name="Ferreira K.M."/>
            <person name="Goria P.S."/>
            <person name="Jaskot M.C."/>
            <person name="Lago D.C."/>
            <person name="Luna-Lucena D."/>
            <person name="Moda L.M."/>
            <person name="Nascimento L."/>
            <person name="Pedrino M."/>
            <person name="Rabico F.O."/>
            <person name="Sanches F.C."/>
            <person name="Santos D.E."/>
            <person name="Santos C.G."/>
            <person name="Vieira J."/>
            <person name="Lopes T.F."/>
            <person name="Barchuk A.R."/>
            <person name="Hartfelder K."/>
            <person name="Simoes Z.L.P."/>
            <person name="Bitondi M.M.G."/>
            <person name="Pinheiro D.G."/>
        </authorList>
    </citation>
    <scope>NUCLEOTIDE SEQUENCE</scope>
    <source>
        <strain evidence="1">USP_RPSP 00005682</strain>
        <tissue evidence="1">Whole individual</tissue>
    </source>
</reference>
<dbReference type="Proteomes" id="UP000655588">
    <property type="component" value="Unassembled WGS sequence"/>
</dbReference>
<protein>
    <submittedName>
        <fullName evidence="1">Uncharacterized protein</fullName>
    </submittedName>
</protein>
<gene>
    <name evidence="1" type="ORF">E2986_05581</name>
</gene>
<accession>A0A833VVV9</accession>
<comment type="caution">
    <text evidence="1">The sequence shown here is derived from an EMBL/GenBank/DDBJ whole genome shotgun (WGS) entry which is preliminary data.</text>
</comment>
<proteinExistence type="predicted"/>
<evidence type="ECO:0000313" key="1">
    <source>
        <dbReference type="EMBL" id="KAF3422249.1"/>
    </source>
</evidence>
<dbReference type="EMBL" id="WNWW01000751">
    <property type="protein sequence ID" value="KAF3422249.1"/>
    <property type="molecule type" value="Genomic_DNA"/>
</dbReference>
<name>A0A833VVV9_9HYME</name>